<comment type="subcellular location">
    <subcellularLocation>
        <location evidence="1 8">Secreted</location>
    </subcellularLocation>
</comment>
<reference evidence="11" key="1">
    <citation type="submission" date="2015-02" db="EMBL/GenBank/DDBJ databases">
        <title>Genome sequencing for Strongylocentrotus purpuratus.</title>
        <authorList>
            <person name="Murali S."/>
            <person name="Liu Y."/>
            <person name="Vee V."/>
            <person name="English A."/>
            <person name="Wang M."/>
            <person name="Skinner E."/>
            <person name="Han Y."/>
            <person name="Muzny D.M."/>
            <person name="Worley K.C."/>
            <person name="Gibbs R.A."/>
        </authorList>
    </citation>
    <scope>NUCLEOTIDE SEQUENCE</scope>
</reference>
<dbReference type="GO" id="GO:0005509">
    <property type="term" value="F:calcium ion binding"/>
    <property type="evidence" value="ECO:0000318"/>
    <property type="project" value="GO_Central"/>
</dbReference>
<dbReference type="RefSeq" id="XP_030851530.1">
    <property type="nucleotide sequence ID" value="XM_030995670.1"/>
</dbReference>
<proteinExistence type="inferred from homology"/>
<name>A0A7M7PJ93_STRPU</name>
<evidence type="ECO:0000256" key="6">
    <source>
        <dbReference type="PIRSR" id="PIRSR601211-3"/>
    </source>
</evidence>
<dbReference type="GO" id="GO:0005543">
    <property type="term" value="F:phospholipid binding"/>
    <property type="evidence" value="ECO:0000318"/>
    <property type="project" value="GO_Central"/>
</dbReference>
<dbReference type="PROSITE" id="PS00118">
    <property type="entry name" value="PA2_HIS"/>
    <property type="match status" value="1"/>
</dbReference>
<sequence>MFDRSRRSLLEFAIMIKCHTGRWPLDYNGYGCYCGMGGEGRVIDEVDACCKWHDECYDRLLDSKACKNLVHVYIRPYRFWQRRCWKKDAEIKCYSKRSCSKGLCQCDREAALCFARAKYNEELEDFDRDKCNLPWVMSGPW</sequence>
<evidence type="ECO:0000256" key="5">
    <source>
        <dbReference type="PIRSR" id="PIRSR601211-2"/>
    </source>
</evidence>
<feature type="domain" description="Phospholipase A2-like central" evidence="9">
    <location>
        <begin position="8"/>
        <end position="132"/>
    </location>
</feature>
<evidence type="ECO:0000313" key="11">
    <source>
        <dbReference type="Proteomes" id="UP000007110"/>
    </source>
</evidence>
<organism evidence="10 11">
    <name type="scientific">Strongylocentrotus purpuratus</name>
    <name type="common">Purple sea urchin</name>
    <dbReference type="NCBI Taxonomy" id="7668"/>
    <lineage>
        <taxon>Eukaryota</taxon>
        <taxon>Metazoa</taxon>
        <taxon>Echinodermata</taxon>
        <taxon>Eleutherozoa</taxon>
        <taxon>Echinozoa</taxon>
        <taxon>Echinoidea</taxon>
        <taxon>Euechinoidea</taxon>
        <taxon>Echinacea</taxon>
        <taxon>Camarodonta</taxon>
        <taxon>Echinidea</taxon>
        <taxon>Strongylocentrotidae</taxon>
        <taxon>Strongylocentrotus</taxon>
    </lineage>
</organism>
<evidence type="ECO:0000256" key="8">
    <source>
        <dbReference type="RuleBase" id="RU361236"/>
    </source>
</evidence>
<dbReference type="KEGG" id="spu:590364"/>
<feature type="disulfide bond" evidence="6">
    <location>
        <begin position="49"/>
        <end position="113"/>
    </location>
</feature>
<feature type="binding site" evidence="5">
    <location>
        <position position="33"/>
    </location>
    <ligand>
        <name>Ca(2+)</name>
        <dbReference type="ChEBI" id="CHEBI:29108"/>
    </ligand>
</feature>
<dbReference type="Proteomes" id="UP000007110">
    <property type="component" value="Unassembled WGS sequence"/>
</dbReference>
<keyword evidence="2 8" id="KW-0964">Secreted</keyword>
<dbReference type="Pfam" id="PF00068">
    <property type="entry name" value="Phospholip_A2_1"/>
    <property type="match status" value="1"/>
</dbReference>
<accession>A0A7M7PJ93</accession>
<dbReference type="InterPro" id="IPR016090">
    <property type="entry name" value="PLA2-like_dom"/>
</dbReference>
<feature type="active site" evidence="4">
    <location>
        <position position="53"/>
    </location>
</feature>
<dbReference type="CDD" id="cd00125">
    <property type="entry name" value="PLA2c"/>
    <property type="match status" value="1"/>
</dbReference>
<feature type="disulfide bond" evidence="6">
    <location>
        <begin position="56"/>
        <end position="106"/>
    </location>
</feature>
<feature type="disulfide bond" evidence="6">
    <location>
        <begin position="34"/>
        <end position="50"/>
    </location>
</feature>
<dbReference type="GO" id="GO:0050482">
    <property type="term" value="P:arachidonate secretion"/>
    <property type="evidence" value="ECO:0007669"/>
    <property type="project" value="InterPro"/>
</dbReference>
<keyword evidence="3 6" id="KW-1015">Disulfide bond</keyword>
<dbReference type="OMA" id="IDECCAN"/>
<dbReference type="GO" id="GO:0016042">
    <property type="term" value="P:lipid catabolic process"/>
    <property type="evidence" value="ECO:0007669"/>
    <property type="project" value="InterPro"/>
</dbReference>
<protein>
    <recommendedName>
        <fullName evidence="8">Phospholipase A2</fullName>
        <ecNumber evidence="8">3.1.1.4</ecNumber>
    </recommendedName>
</protein>
<dbReference type="PROSITE" id="PS00119">
    <property type="entry name" value="PA2_ASP"/>
    <property type="match status" value="1"/>
</dbReference>
<dbReference type="PRINTS" id="PR00389">
    <property type="entry name" value="PHPHLIPASEA2"/>
</dbReference>
<dbReference type="Gene3D" id="1.20.90.10">
    <property type="entry name" value="Phospholipase A2 domain"/>
    <property type="match status" value="1"/>
</dbReference>
<reference evidence="10" key="2">
    <citation type="submission" date="2021-01" db="UniProtKB">
        <authorList>
            <consortium name="EnsemblMetazoa"/>
        </authorList>
    </citation>
    <scope>IDENTIFICATION</scope>
</reference>
<dbReference type="SUPFAM" id="SSF48619">
    <property type="entry name" value="Phospholipase A2, PLA2"/>
    <property type="match status" value="1"/>
</dbReference>
<feature type="binding site" evidence="5">
    <location>
        <position position="35"/>
    </location>
    <ligand>
        <name>Ca(2+)</name>
        <dbReference type="ChEBI" id="CHEBI:29108"/>
    </ligand>
</feature>
<dbReference type="GO" id="GO:0046470">
    <property type="term" value="P:phosphatidylcholine metabolic process"/>
    <property type="evidence" value="ECO:0000318"/>
    <property type="project" value="GO_Central"/>
</dbReference>
<dbReference type="AlphaFoldDB" id="A0A7M7PJ93"/>
<comment type="cofactor">
    <cofactor evidence="5">
        <name>Ca(2+)</name>
        <dbReference type="ChEBI" id="CHEBI:29108"/>
    </cofactor>
    <text evidence="5">Binds 1 Ca(2+) ion per subunit.</text>
</comment>
<dbReference type="InterPro" id="IPR033112">
    <property type="entry name" value="PLA2_Asp_AS"/>
</dbReference>
<keyword evidence="5" id="KW-0479">Metal-binding</keyword>
<evidence type="ECO:0000256" key="7">
    <source>
        <dbReference type="RuleBase" id="RU003654"/>
    </source>
</evidence>
<dbReference type="PANTHER" id="PTHR11716:SF100">
    <property type="entry name" value="PHOSPHOLIPASE A2"/>
    <property type="match status" value="1"/>
</dbReference>
<dbReference type="InterPro" id="IPR036444">
    <property type="entry name" value="PLipase_A2_dom_sf"/>
</dbReference>
<dbReference type="InParanoid" id="A0A7M7PJ93"/>
<dbReference type="GeneID" id="590364"/>
<evidence type="ECO:0000313" key="10">
    <source>
        <dbReference type="EnsemblMetazoa" id="XP_030851530"/>
    </source>
</evidence>
<keyword evidence="8" id="KW-0443">Lipid metabolism</keyword>
<feature type="disulfide bond" evidence="6">
    <location>
        <begin position="93"/>
        <end position="104"/>
    </location>
</feature>
<evidence type="ECO:0000256" key="3">
    <source>
        <dbReference type="ARBA" id="ARBA00023157"/>
    </source>
</evidence>
<feature type="active site" evidence="4">
    <location>
        <position position="107"/>
    </location>
</feature>
<dbReference type="InterPro" id="IPR001211">
    <property type="entry name" value="PLA2"/>
</dbReference>
<dbReference type="EC" id="3.1.1.4" evidence="8"/>
<feature type="disulfide bond" evidence="6">
    <location>
        <begin position="66"/>
        <end position="99"/>
    </location>
</feature>
<keyword evidence="11" id="KW-1185">Reference proteome</keyword>
<dbReference type="GO" id="GO:0047498">
    <property type="term" value="F:calcium-dependent phospholipase A2 activity"/>
    <property type="evidence" value="ECO:0000318"/>
    <property type="project" value="GO_Central"/>
</dbReference>
<dbReference type="SMART" id="SM00085">
    <property type="entry name" value="PA2c"/>
    <property type="match status" value="1"/>
</dbReference>
<dbReference type="PANTHER" id="PTHR11716">
    <property type="entry name" value="PHOSPHOLIPASE A2 FAMILY MEMBER"/>
    <property type="match status" value="1"/>
</dbReference>
<evidence type="ECO:0000256" key="1">
    <source>
        <dbReference type="ARBA" id="ARBA00004613"/>
    </source>
</evidence>
<keyword evidence="5 8" id="KW-0106">Calcium</keyword>
<evidence type="ECO:0000259" key="9">
    <source>
        <dbReference type="SMART" id="SM00085"/>
    </source>
</evidence>
<feature type="binding site" evidence="5">
    <location>
        <position position="54"/>
    </location>
    <ligand>
        <name>Ca(2+)</name>
        <dbReference type="ChEBI" id="CHEBI:29108"/>
    </ligand>
</feature>
<comment type="similarity">
    <text evidence="7">Belongs to the phospholipase A2 family.</text>
</comment>
<dbReference type="FunFam" id="1.20.90.10:FF:000007">
    <property type="entry name" value="Acidic phospholipase A2"/>
    <property type="match status" value="1"/>
</dbReference>
<dbReference type="GO" id="GO:0005576">
    <property type="term" value="C:extracellular region"/>
    <property type="evidence" value="ECO:0007669"/>
    <property type="project" value="UniProtKB-SubCell"/>
</dbReference>
<feature type="binding site" evidence="5">
    <location>
        <position position="37"/>
    </location>
    <ligand>
        <name>Ca(2+)</name>
        <dbReference type="ChEBI" id="CHEBI:29108"/>
    </ligand>
</feature>
<comment type="catalytic activity">
    <reaction evidence="8">
        <text>a 1,2-diacyl-sn-glycero-3-phosphocholine + H2O = a 1-acyl-sn-glycero-3-phosphocholine + a fatty acid + H(+)</text>
        <dbReference type="Rhea" id="RHEA:15801"/>
        <dbReference type="ChEBI" id="CHEBI:15377"/>
        <dbReference type="ChEBI" id="CHEBI:15378"/>
        <dbReference type="ChEBI" id="CHEBI:28868"/>
        <dbReference type="ChEBI" id="CHEBI:57643"/>
        <dbReference type="ChEBI" id="CHEBI:58168"/>
        <dbReference type="EC" id="3.1.1.4"/>
    </reaction>
</comment>
<dbReference type="EnsemblMetazoa" id="XM_030995670">
    <property type="protein sequence ID" value="XP_030851530"/>
    <property type="gene ID" value="LOC590364"/>
</dbReference>
<evidence type="ECO:0000256" key="4">
    <source>
        <dbReference type="PIRSR" id="PIRSR601211-1"/>
    </source>
</evidence>
<dbReference type="FunCoup" id="A0A7M7PJ93">
    <property type="interactions" value="746"/>
</dbReference>
<keyword evidence="8" id="KW-0378">Hydrolase</keyword>
<dbReference type="GO" id="GO:0046471">
    <property type="term" value="P:phosphatidylglycerol metabolic process"/>
    <property type="evidence" value="ECO:0000318"/>
    <property type="project" value="GO_Central"/>
</dbReference>
<evidence type="ECO:0000256" key="2">
    <source>
        <dbReference type="ARBA" id="ARBA00022525"/>
    </source>
</evidence>
<dbReference type="OrthoDB" id="5841574at2759"/>
<dbReference type="InterPro" id="IPR033113">
    <property type="entry name" value="PLA2_histidine"/>
</dbReference>